<dbReference type="HOGENOM" id="CLU_771176_0_0_5"/>
<dbReference type="AlphaFoldDB" id="A0A0B4XD60"/>
<accession>A0A0B4XD60</accession>
<name>A0A0B4XD60_9HYPH</name>
<comment type="subcellular location">
    <subcellularLocation>
        <location evidence="1">Cell envelope</location>
    </subcellularLocation>
</comment>
<gene>
    <name evidence="4" type="ORF">RGR602_PC00478</name>
</gene>
<dbReference type="PANTHER" id="PTHR32347">
    <property type="entry name" value="EFFLUX SYSTEM COMPONENT YKNX-RELATED"/>
    <property type="match status" value="1"/>
</dbReference>
<proteinExistence type="predicted"/>
<evidence type="ECO:0000313" key="5">
    <source>
        <dbReference type="Proteomes" id="UP000031368"/>
    </source>
</evidence>
<dbReference type="Proteomes" id="UP000031368">
    <property type="component" value="Plasmid pRgalR602c"/>
</dbReference>
<keyword evidence="2 3" id="KW-0175">Coiled coil</keyword>
<dbReference type="KEGG" id="rga:RGR602_PC00478"/>
<evidence type="ECO:0000256" key="2">
    <source>
        <dbReference type="ARBA" id="ARBA00023054"/>
    </source>
</evidence>
<sequence length="410" mass="45244">MIWNHRITRILVGISLLALVIVLMLPSLTGFTSLDGTVNGRFAIVNAPIDGELVGTPPKVGARVLAGEPLALIRNARVNRAILTSLQADRMTAVEHVAALKRERDELVRLRDQLGVRMEVFTRTTIADLERQVEILNKRVKVSKAQDNVAQVDFDRRLALEAKGILSTKMVESARAAWEATGGELEISGLTVAQLEQKLEAVRQGVFVLGDGQNDVPYSRQRQDEVIVRINDLNTRIAENETRAAQVQKQLIEEENRVRSLTSASVPSPFDGVVWSSNVVNGSNVILNNELVRILDCSDLFVDILVPEVDYQEIYPGLTAEVRLLGAGDLFKGVVLSVRGSSAVAEKDTLAANQPETTKRNDRIRVGLASSALNTDFANFCQVGRSVQVRLPKPNIRIWNWVEGLWFSIS</sequence>
<reference evidence="4 5" key="1">
    <citation type="submission" date="2013-11" db="EMBL/GenBank/DDBJ databases">
        <title>Complete genome sequence of Rhizobium gallicum bv. gallicum R602.</title>
        <authorList>
            <person name="Bustos P."/>
            <person name="Santamaria R.I."/>
            <person name="Lozano L."/>
            <person name="Acosta J.L."/>
            <person name="Ormeno-Orrillo E."/>
            <person name="Rogel M.A."/>
            <person name="Romero D."/>
            <person name="Cevallos M.A."/>
            <person name="Martinez-Romero E."/>
            <person name="Gonzalez V."/>
        </authorList>
    </citation>
    <scope>NUCLEOTIDE SEQUENCE [LARGE SCALE GENOMIC DNA]</scope>
    <source>
        <strain evidence="4 5">R602</strain>
        <plasmid evidence="4 5">pRgalR602c</plasmid>
    </source>
</reference>
<dbReference type="InterPro" id="IPR050465">
    <property type="entry name" value="UPF0194_transport"/>
</dbReference>
<dbReference type="RefSeq" id="WP_040114861.1">
    <property type="nucleotide sequence ID" value="NZ_CP006880.1"/>
</dbReference>
<evidence type="ECO:0000313" key="4">
    <source>
        <dbReference type="EMBL" id="AJD44518.1"/>
    </source>
</evidence>
<organism evidence="4 5">
    <name type="scientific">Rhizobium gallicum bv. gallicum R602sp</name>
    <dbReference type="NCBI Taxonomy" id="1041138"/>
    <lineage>
        <taxon>Bacteria</taxon>
        <taxon>Pseudomonadati</taxon>
        <taxon>Pseudomonadota</taxon>
        <taxon>Alphaproteobacteria</taxon>
        <taxon>Hyphomicrobiales</taxon>
        <taxon>Rhizobiaceae</taxon>
        <taxon>Rhizobium/Agrobacterium group</taxon>
        <taxon>Rhizobium</taxon>
    </lineage>
</organism>
<keyword evidence="5" id="KW-1185">Reference proteome</keyword>
<feature type="coiled-coil region" evidence="3">
    <location>
        <begin position="93"/>
        <end position="146"/>
    </location>
</feature>
<keyword evidence="4" id="KW-0614">Plasmid</keyword>
<geneLocation type="plasmid" evidence="4 5">
    <name>pRgalR602c</name>
</geneLocation>
<dbReference type="EMBL" id="CP006880">
    <property type="protein sequence ID" value="AJD44518.1"/>
    <property type="molecule type" value="Genomic_DNA"/>
</dbReference>
<dbReference type="PANTHER" id="PTHR32347:SF29">
    <property type="entry name" value="UPF0194 MEMBRANE PROTEIN YBHG"/>
    <property type="match status" value="1"/>
</dbReference>
<dbReference type="GO" id="GO:0042597">
    <property type="term" value="C:periplasmic space"/>
    <property type="evidence" value="ECO:0007669"/>
    <property type="project" value="UniProtKB-SubCell"/>
</dbReference>
<protein>
    <submittedName>
        <fullName evidence="4">Efflux system transporter protein</fullName>
    </submittedName>
</protein>
<dbReference type="Gene3D" id="2.40.30.170">
    <property type="match status" value="1"/>
</dbReference>
<feature type="coiled-coil region" evidence="3">
    <location>
        <begin position="230"/>
        <end position="264"/>
    </location>
</feature>
<evidence type="ECO:0000256" key="3">
    <source>
        <dbReference type="SAM" id="Coils"/>
    </source>
</evidence>
<evidence type="ECO:0000256" key="1">
    <source>
        <dbReference type="ARBA" id="ARBA00004196"/>
    </source>
</evidence>